<dbReference type="PROSITE" id="PS50075">
    <property type="entry name" value="CARRIER"/>
    <property type="match status" value="2"/>
</dbReference>
<dbReference type="GO" id="GO:0005829">
    <property type="term" value="C:cytosol"/>
    <property type="evidence" value="ECO:0007669"/>
    <property type="project" value="TreeGrafter"/>
</dbReference>
<dbReference type="Gene3D" id="2.30.38.10">
    <property type="entry name" value="Luciferase, Domain 3"/>
    <property type="match status" value="1"/>
</dbReference>
<feature type="domain" description="Carrier" evidence="5">
    <location>
        <begin position="1032"/>
        <end position="1107"/>
    </location>
</feature>
<evidence type="ECO:0000256" key="2">
    <source>
        <dbReference type="ARBA" id="ARBA00006432"/>
    </source>
</evidence>
<dbReference type="CDD" id="cd05930">
    <property type="entry name" value="A_NRPS"/>
    <property type="match status" value="1"/>
</dbReference>
<dbReference type="NCBIfam" id="TIGR01733">
    <property type="entry name" value="AA-adenyl-dom"/>
    <property type="match status" value="1"/>
</dbReference>
<feature type="non-terminal residue" evidence="6">
    <location>
        <position position="1536"/>
    </location>
</feature>
<dbReference type="InterPro" id="IPR045851">
    <property type="entry name" value="AMP-bd_C_sf"/>
</dbReference>
<dbReference type="PROSITE" id="PS00455">
    <property type="entry name" value="AMP_BINDING"/>
    <property type="match status" value="1"/>
</dbReference>
<dbReference type="GO" id="GO:0009366">
    <property type="term" value="C:enterobactin synthetase complex"/>
    <property type="evidence" value="ECO:0007669"/>
    <property type="project" value="TreeGrafter"/>
</dbReference>
<comment type="caution">
    <text evidence="6">The sequence shown here is derived from an EMBL/GenBank/DDBJ whole genome shotgun (WGS) entry which is preliminary data.</text>
</comment>
<comment type="similarity">
    <text evidence="2">Belongs to the ATP-dependent AMP-binding enzyme family.</text>
</comment>
<feature type="non-terminal residue" evidence="6">
    <location>
        <position position="1"/>
    </location>
</feature>
<dbReference type="InterPro" id="IPR006162">
    <property type="entry name" value="Ppantetheine_attach_site"/>
</dbReference>
<dbReference type="Pfam" id="PF13193">
    <property type="entry name" value="AMP-binding_C"/>
    <property type="match status" value="1"/>
</dbReference>
<dbReference type="FunFam" id="1.10.1200.10:FF:000005">
    <property type="entry name" value="Nonribosomal peptide synthetase 1"/>
    <property type="match status" value="1"/>
</dbReference>
<dbReference type="EMBL" id="AUXZ01000146">
    <property type="protein sequence ID" value="KZN44331.1"/>
    <property type="molecule type" value="Genomic_DNA"/>
</dbReference>
<dbReference type="InterPro" id="IPR025110">
    <property type="entry name" value="AMP-bd_C"/>
</dbReference>
<dbReference type="Proteomes" id="UP000076503">
    <property type="component" value="Unassembled WGS sequence"/>
</dbReference>
<dbReference type="Pfam" id="PF00501">
    <property type="entry name" value="AMP-binding"/>
    <property type="match status" value="1"/>
</dbReference>
<dbReference type="Gene3D" id="3.30.559.10">
    <property type="entry name" value="Chloramphenicol acetyltransferase-like domain"/>
    <property type="match status" value="2"/>
</dbReference>
<evidence type="ECO:0000256" key="4">
    <source>
        <dbReference type="ARBA" id="ARBA00022553"/>
    </source>
</evidence>
<dbReference type="SUPFAM" id="SSF52777">
    <property type="entry name" value="CoA-dependent acyltransferases"/>
    <property type="match status" value="4"/>
</dbReference>
<evidence type="ECO:0000313" key="7">
    <source>
        <dbReference type="Proteomes" id="UP000076503"/>
    </source>
</evidence>
<dbReference type="Gene3D" id="1.10.1200.10">
    <property type="entry name" value="ACP-like"/>
    <property type="match status" value="2"/>
</dbReference>
<feature type="domain" description="Carrier" evidence="5">
    <location>
        <begin position="1"/>
        <end position="43"/>
    </location>
</feature>
<dbReference type="FunFam" id="3.30.559.10:FF:000012">
    <property type="entry name" value="Non-ribosomal peptide synthetase"/>
    <property type="match status" value="2"/>
</dbReference>
<dbReference type="GO" id="GO:0043041">
    <property type="term" value="P:amino acid activation for nonribosomal peptide biosynthetic process"/>
    <property type="evidence" value="ECO:0007669"/>
    <property type="project" value="TreeGrafter"/>
</dbReference>
<dbReference type="PATRIC" id="fig|1365251.3.peg.5409"/>
<dbReference type="FunFam" id="3.30.300.30:FF:000010">
    <property type="entry name" value="Enterobactin synthetase component F"/>
    <property type="match status" value="1"/>
</dbReference>
<gene>
    <name evidence="6" type="ORF">N476_26225</name>
</gene>
<protein>
    <recommendedName>
        <fullName evidence="5">Carrier domain-containing protein</fullName>
    </recommendedName>
</protein>
<evidence type="ECO:0000313" key="6">
    <source>
        <dbReference type="EMBL" id="KZN44331.1"/>
    </source>
</evidence>
<comment type="cofactor">
    <cofactor evidence="1">
        <name>pantetheine 4'-phosphate</name>
        <dbReference type="ChEBI" id="CHEBI:47942"/>
    </cofactor>
</comment>
<keyword evidence="4" id="KW-0597">Phosphoprotein</keyword>
<dbReference type="PANTHER" id="PTHR45527:SF1">
    <property type="entry name" value="FATTY ACID SYNTHASE"/>
    <property type="match status" value="1"/>
</dbReference>
<organism evidence="6 7">
    <name type="scientific">Pseudoalteromonas luteoviolacea H33</name>
    <dbReference type="NCBI Taxonomy" id="1365251"/>
    <lineage>
        <taxon>Bacteria</taxon>
        <taxon>Pseudomonadati</taxon>
        <taxon>Pseudomonadota</taxon>
        <taxon>Gammaproteobacteria</taxon>
        <taxon>Alteromonadales</taxon>
        <taxon>Pseudoalteromonadaceae</taxon>
        <taxon>Pseudoalteromonas</taxon>
    </lineage>
</organism>
<dbReference type="Pfam" id="PF00668">
    <property type="entry name" value="Condensation"/>
    <property type="match status" value="2"/>
</dbReference>
<dbReference type="RefSeq" id="WP_155731954.1">
    <property type="nucleotide sequence ID" value="NZ_AUXZ01000146.1"/>
</dbReference>
<evidence type="ECO:0000259" key="5">
    <source>
        <dbReference type="PROSITE" id="PS50075"/>
    </source>
</evidence>
<dbReference type="Gene3D" id="3.40.50.980">
    <property type="match status" value="2"/>
</dbReference>
<dbReference type="SUPFAM" id="SSF56801">
    <property type="entry name" value="Acetyl-CoA synthetase-like"/>
    <property type="match status" value="1"/>
</dbReference>
<dbReference type="Gene3D" id="3.30.559.30">
    <property type="entry name" value="Nonribosomal peptide synthetase, condensation domain"/>
    <property type="match status" value="2"/>
</dbReference>
<dbReference type="PROSITE" id="PS00012">
    <property type="entry name" value="PHOSPHOPANTETHEINE"/>
    <property type="match status" value="1"/>
</dbReference>
<dbReference type="FunFam" id="3.40.50.980:FF:000001">
    <property type="entry name" value="Non-ribosomal peptide synthetase"/>
    <property type="match status" value="1"/>
</dbReference>
<evidence type="ECO:0000256" key="1">
    <source>
        <dbReference type="ARBA" id="ARBA00001957"/>
    </source>
</evidence>
<dbReference type="InterPro" id="IPR023213">
    <property type="entry name" value="CAT-like_dom_sf"/>
</dbReference>
<name>A0A166ZHT9_9GAMM</name>
<sequence length="1536" mass="171355">GHSLLATKLVARINETFDIKLPLREFLSRPILAELATVLSDYERASNRPQLIPVSRELALPLSYAQQRLWLLDRIDGGSAHYNMSGALRLEGKLNVQALERAFFTVVQRHESLRTYFISMGEGDPRQEIQEDFTFHVPITDLSTFTAGEQQVKIAAVVSDEASRAFDLSRELMLRAQLLKLSSREQIVLVTMHHIASDGWSMGILVNEFSRLYSAYVQGEDNPLAPLTIQYGDYAHWQRNYLQGPRLDEQLAYWEDRLSGLPVVHNLPLDRPRAARQSFAGNVHTSGLDKASLRKFMKLCQDQGATLFMGLHAVFSVLLSRYSNENDIVIGTPVANREQLEVADLIGFFVNTLVLRCDTSGNPGFRELLAQSKQSLLDAYEHQQVPFELLVERLQPERNLSHMPLFQVMLALQNNDEGSLSLPGLTLSAMEDPSVGTAKFDLSLNVIESEQGLQLKWGFNVDLFDIETIQQMAEHFETLLLAMVQLPDKDVFAHELVTRQERHQILNTGNDYGSSVVPQLCIHELFEAQVASQPNKTALITQESSLSYGELNRRANQLAHYLKLQGVKPDSLVGLCVDRSMDMVIGILAILKAGGAYVPFDPDYPESRLLYMLKDSGVDIVLTQERILVSLPLFEANALCLDKESVKDELTKMPEGNQPVSSLGLTSSHLAYVIYTSGSTGQAKGVLIQHQGIVNLAAEIQRMEIVPEGACWGLNASYAFDSSVKGLSQLMSGVALRILPRYADQEPQTIREAFGQCGVIDCTPLMVEAWFDLGIESALPNLIIGGEAISLQLWAKLCDWQQQYQRKAVNVYGPTECSVNTHWTPISGDLPHIGYPLGNVRALILNENTLAPVGVPGELCIGGEGLARGYLNHEKLTAEKFVANPYFNEQDNNSCRRLYRTGDLVRRLADGCLEFIGRTDHQVKIRGFRIEPAEIEHVLADFSRVKEAVVIAREAGEKGKHLVGYLLADDNDSDESDLVEAVRLHIGKLLPEYMVPSAFVVLESFPLTANGKVDRNALPEPNNEVSDDDFMAPQTEEEKALSVIWQELLGLERIALTDNFFELGGHSLLATKLAARISESFDVQMKLRDIFKQPVLAAQAKFISAQKQGKNHPPLIQVSREQPLPLSFAQQRLWLLDQIDGGSAHYNMPAALKLTGTLNEDALQQAIVDILVRHESLRTCFVAGDDGEPLQLIRELDSFEVPLTDLSALSPQAQQTRIVETVSTEAGKLFDLARDLMLRAQLLKVSAKEHILLVTRHHIASDGWSLEILLNEFSRLYTAYVQGQSNPLPPLAIQYGDYAHWQRNYLQGAVLNEQLTYWEKQLADLPVLHSLPLDHPRPAVQSFAGNHHISRIEQGTHQRLMALCQTQGATLFMGLHAVFSVLLARYSNAQDIVVGTPVANREQAEVAGLIGFFVNTLVLRSDLSAKPDFLELLKQSKAMLLEAYARQQVPFEQIVERLQPDRSLSHSPLFQVMLVLQNNETGHLSMPGLELSEVHNLGPGIAQFDLTLNISEEVEGLVLDWEFNTDLFKAQTIERM</sequence>
<evidence type="ECO:0000256" key="3">
    <source>
        <dbReference type="ARBA" id="ARBA00022450"/>
    </source>
</evidence>
<dbReference type="PANTHER" id="PTHR45527">
    <property type="entry name" value="NONRIBOSOMAL PEPTIDE SYNTHETASE"/>
    <property type="match status" value="1"/>
</dbReference>
<dbReference type="GO" id="GO:0031177">
    <property type="term" value="F:phosphopantetheine binding"/>
    <property type="evidence" value="ECO:0007669"/>
    <property type="project" value="TreeGrafter"/>
</dbReference>
<proteinExistence type="inferred from homology"/>
<accession>A0A166ZHT9</accession>
<dbReference type="InterPro" id="IPR020845">
    <property type="entry name" value="AMP-binding_CS"/>
</dbReference>
<dbReference type="Gene3D" id="3.30.300.30">
    <property type="match status" value="1"/>
</dbReference>
<dbReference type="GO" id="GO:0009239">
    <property type="term" value="P:enterobactin biosynthetic process"/>
    <property type="evidence" value="ECO:0007669"/>
    <property type="project" value="TreeGrafter"/>
</dbReference>
<dbReference type="CDD" id="cd19531">
    <property type="entry name" value="LCL_NRPS-like"/>
    <property type="match status" value="2"/>
</dbReference>
<keyword evidence="3" id="KW-0596">Phosphopantetheine</keyword>
<dbReference type="SUPFAM" id="SSF47336">
    <property type="entry name" value="ACP-like"/>
    <property type="match status" value="2"/>
</dbReference>
<dbReference type="InterPro" id="IPR001242">
    <property type="entry name" value="Condensation_dom"/>
</dbReference>
<reference evidence="6 7" key="1">
    <citation type="submission" date="2013-07" db="EMBL/GenBank/DDBJ databases">
        <title>Comparative Genomic and Metabolomic Analysis of Twelve Strains of Pseudoalteromonas luteoviolacea.</title>
        <authorList>
            <person name="Vynne N.G."/>
            <person name="Mansson M."/>
            <person name="Gram L."/>
        </authorList>
    </citation>
    <scope>NUCLEOTIDE SEQUENCE [LARGE SCALE GENOMIC DNA]</scope>
    <source>
        <strain evidence="6 7">H33</strain>
    </source>
</reference>
<dbReference type="InterPro" id="IPR009081">
    <property type="entry name" value="PP-bd_ACP"/>
</dbReference>
<dbReference type="GO" id="GO:0047527">
    <property type="term" value="F:2,3-dihydroxybenzoate-serine ligase activity"/>
    <property type="evidence" value="ECO:0007669"/>
    <property type="project" value="TreeGrafter"/>
</dbReference>
<dbReference type="InterPro" id="IPR010071">
    <property type="entry name" value="AA_adenyl_dom"/>
</dbReference>
<dbReference type="InterPro" id="IPR036736">
    <property type="entry name" value="ACP-like_sf"/>
</dbReference>
<dbReference type="InterPro" id="IPR000873">
    <property type="entry name" value="AMP-dep_synth/lig_dom"/>
</dbReference>
<dbReference type="OrthoDB" id="9757559at2"/>
<dbReference type="Pfam" id="PF00550">
    <property type="entry name" value="PP-binding"/>
    <property type="match status" value="2"/>
</dbReference>